<name>A0A6C0P8H2_9BACL</name>
<evidence type="ECO:0000313" key="1">
    <source>
        <dbReference type="EMBL" id="QHW34769.1"/>
    </source>
</evidence>
<protein>
    <submittedName>
        <fullName evidence="1">AraC family transcriptional regulator</fullName>
    </submittedName>
</protein>
<organism evidence="1 2">
    <name type="scientific">Paenibacillus rhizovicinus</name>
    <dbReference type="NCBI Taxonomy" id="2704463"/>
    <lineage>
        <taxon>Bacteria</taxon>
        <taxon>Bacillati</taxon>
        <taxon>Bacillota</taxon>
        <taxon>Bacilli</taxon>
        <taxon>Bacillales</taxon>
        <taxon>Paenibacillaceae</taxon>
        <taxon>Paenibacillus</taxon>
    </lineage>
</organism>
<dbReference type="EMBL" id="CP048286">
    <property type="protein sequence ID" value="QHW34769.1"/>
    <property type="molecule type" value="Genomic_DNA"/>
</dbReference>
<accession>A0A6C0P8H2</accession>
<evidence type="ECO:0000313" key="2">
    <source>
        <dbReference type="Proteomes" id="UP000479114"/>
    </source>
</evidence>
<dbReference type="AlphaFoldDB" id="A0A6C0P8H2"/>
<dbReference type="RefSeq" id="WP_162644921.1">
    <property type="nucleotide sequence ID" value="NZ_CP048286.1"/>
</dbReference>
<gene>
    <name evidence="1" type="ORF">GZH47_30885</name>
</gene>
<dbReference type="Proteomes" id="UP000479114">
    <property type="component" value="Chromosome"/>
</dbReference>
<keyword evidence="2" id="KW-1185">Reference proteome</keyword>
<sequence>MQPTMITRIEELQLNLGNAGERRPMLHILNGQAMADQFAAHSLRIPQHDYAPFNEAMCANETCDAIFSDAFIRLRAAGHGVSMQDYDQMTIQPMKPLFEGKHDCIVLWFGDDMFCQMNMLTVLAYLQQTNYKGSLIFHQVNEQTGEIAVTDLPSDDYDLLYRQVLVQHASPATPSLPILRKGIELYLEYKKPENEITAFIKDNEKLSHNALMKCLFRRFPHYGLGDTQYVAIMEAIIQS</sequence>
<reference evidence="1 2" key="1">
    <citation type="submission" date="2020-02" db="EMBL/GenBank/DDBJ databases">
        <title>Paenibacillus sp. nov., isolated from rhizosphere soil of tomato.</title>
        <authorList>
            <person name="Weon H.-Y."/>
            <person name="Lee S.A."/>
        </authorList>
    </citation>
    <scope>NUCLEOTIDE SEQUENCE [LARGE SCALE GENOMIC DNA]</scope>
    <source>
        <strain evidence="1 2">14171R-81</strain>
    </source>
</reference>
<dbReference type="KEGG" id="prz:GZH47_30885"/>
<proteinExistence type="predicted"/>